<dbReference type="OrthoDB" id="2242169at2"/>
<keyword evidence="1" id="KW-1133">Transmembrane helix</keyword>
<evidence type="ECO:0000256" key="1">
    <source>
        <dbReference type="SAM" id="Phobius"/>
    </source>
</evidence>
<dbReference type="RefSeq" id="WP_111477299.1">
    <property type="nucleotide sequence ID" value="NZ_QHKM01000001.1"/>
</dbReference>
<accession>A0A328BVB0</accession>
<feature type="transmembrane region" description="Helical" evidence="1">
    <location>
        <begin position="6"/>
        <end position="26"/>
    </location>
</feature>
<dbReference type="Proteomes" id="UP000248553">
    <property type="component" value="Unassembled WGS sequence"/>
</dbReference>
<reference evidence="4" key="1">
    <citation type="submission" date="2018-05" db="EMBL/GenBank/DDBJ databases">
        <authorList>
            <person name="Nie L."/>
        </authorList>
    </citation>
    <scope>NUCLEOTIDE SEQUENCE [LARGE SCALE GENOMIC DNA]</scope>
    <source>
        <strain evidence="4">NL</strain>
    </source>
</reference>
<comment type="caution">
    <text evidence="3">The sequence shown here is derived from an EMBL/GenBank/DDBJ whole genome shotgun (WGS) entry which is preliminary data.</text>
</comment>
<organism evidence="3 4">
    <name type="scientific">Hymenobacter edaphi</name>
    <dbReference type="NCBI Taxonomy" id="2211146"/>
    <lineage>
        <taxon>Bacteria</taxon>
        <taxon>Pseudomonadati</taxon>
        <taxon>Bacteroidota</taxon>
        <taxon>Cytophagia</taxon>
        <taxon>Cytophagales</taxon>
        <taxon>Hymenobacteraceae</taxon>
        <taxon>Hymenobacter</taxon>
    </lineage>
</organism>
<gene>
    <name evidence="3" type="ORF">DLM85_06860</name>
</gene>
<evidence type="ECO:0000313" key="3">
    <source>
        <dbReference type="EMBL" id="RAK70549.1"/>
    </source>
</evidence>
<name>A0A328BVB0_9BACT</name>
<dbReference type="AlphaFoldDB" id="A0A328BVB0"/>
<dbReference type="Pfam" id="PF12158">
    <property type="entry name" value="DUF3592"/>
    <property type="match status" value="1"/>
</dbReference>
<protein>
    <recommendedName>
        <fullName evidence="2">DUF3592 domain-containing protein</fullName>
    </recommendedName>
</protein>
<dbReference type="InterPro" id="IPR021994">
    <property type="entry name" value="DUF3592"/>
</dbReference>
<keyword evidence="1" id="KW-0472">Membrane</keyword>
<dbReference type="EMBL" id="QHKM01000001">
    <property type="protein sequence ID" value="RAK70549.1"/>
    <property type="molecule type" value="Genomic_DNA"/>
</dbReference>
<proteinExistence type="predicted"/>
<sequence length="139" mass="14904">MHLAFPAEAVIFLLLGLFFTGAALFGRRQQRARQQRGRRAEATIVALTPARQLFTPRVRFTTAAGQVVETDPESAAVAGQYAVGQTVQVVYEPENPENVDLATAQAGGYGFGLVVGLLFAGVGVLQMLGVLPVFEQYAH</sequence>
<feature type="transmembrane region" description="Helical" evidence="1">
    <location>
        <begin position="111"/>
        <end position="134"/>
    </location>
</feature>
<evidence type="ECO:0000259" key="2">
    <source>
        <dbReference type="Pfam" id="PF12158"/>
    </source>
</evidence>
<keyword evidence="4" id="KW-1185">Reference proteome</keyword>
<keyword evidence="1" id="KW-0812">Transmembrane</keyword>
<feature type="domain" description="DUF3592" evidence="2">
    <location>
        <begin position="54"/>
        <end position="102"/>
    </location>
</feature>
<evidence type="ECO:0000313" key="4">
    <source>
        <dbReference type="Proteomes" id="UP000248553"/>
    </source>
</evidence>